<feature type="transmembrane region" description="Helical" evidence="8">
    <location>
        <begin position="13"/>
        <end position="38"/>
    </location>
</feature>
<proteinExistence type="predicted"/>
<gene>
    <name evidence="9" type="ORF">H8707_01465</name>
</gene>
<dbReference type="GO" id="GO:0016020">
    <property type="term" value="C:membrane"/>
    <property type="evidence" value="ECO:0007669"/>
    <property type="project" value="InterPro"/>
</dbReference>
<evidence type="ECO:0000256" key="6">
    <source>
        <dbReference type="ARBA" id="ARBA00022989"/>
    </source>
</evidence>
<dbReference type="EMBL" id="JACRTG010000004">
    <property type="protein sequence ID" value="MBC8586909.1"/>
    <property type="molecule type" value="Genomic_DNA"/>
</dbReference>
<evidence type="ECO:0000256" key="3">
    <source>
        <dbReference type="ARBA" id="ARBA00022670"/>
    </source>
</evidence>
<evidence type="ECO:0000256" key="7">
    <source>
        <dbReference type="ARBA" id="ARBA00023136"/>
    </source>
</evidence>
<protein>
    <submittedName>
        <fullName evidence="9">Accessory gene regulator B family protein</fullName>
    </submittedName>
</protein>
<keyword evidence="2" id="KW-0673">Quorum sensing</keyword>
<keyword evidence="1" id="KW-1003">Cell membrane</keyword>
<evidence type="ECO:0000256" key="1">
    <source>
        <dbReference type="ARBA" id="ARBA00022475"/>
    </source>
</evidence>
<evidence type="ECO:0000256" key="8">
    <source>
        <dbReference type="SAM" id="Phobius"/>
    </source>
</evidence>
<comment type="caution">
    <text evidence="9">The sequence shown here is derived from an EMBL/GenBank/DDBJ whole genome shotgun (WGS) entry which is preliminary data.</text>
</comment>
<keyword evidence="6 8" id="KW-1133">Transmembrane helix</keyword>
<evidence type="ECO:0000256" key="2">
    <source>
        <dbReference type="ARBA" id="ARBA00022654"/>
    </source>
</evidence>
<keyword evidence="4 8" id="KW-0812">Transmembrane</keyword>
<keyword evidence="10" id="KW-1185">Reference proteome</keyword>
<dbReference type="SMART" id="SM00793">
    <property type="entry name" value="AgrB"/>
    <property type="match status" value="1"/>
</dbReference>
<dbReference type="AlphaFoldDB" id="A0A926EUW8"/>
<keyword evidence="5" id="KW-0378">Hydrolase</keyword>
<feature type="transmembrane region" description="Helical" evidence="8">
    <location>
        <begin position="69"/>
        <end position="87"/>
    </location>
</feature>
<evidence type="ECO:0000313" key="9">
    <source>
        <dbReference type="EMBL" id="MBC8586909.1"/>
    </source>
</evidence>
<dbReference type="Proteomes" id="UP000601171">
    <property type="component" value="Unassembled WGS sequence"/>
</dbReference>
<evidence type="ECO:0000256" key="4">
    <source>
        <dbReference type="ARBA" id="ARBA00022692"/>
    </source>
</evidence>
<name>A0A926EUW8_9FIRM</name>
<evidence type="ECO:0000256" key="5">
    <source>
        <dbReference type="ARBA" id="ARBA00022801"/>
    </source>
</evidence>
<keyword evidence="7 8" id="KW-0472">Membrane</keyword>
<dbReference type="GO" id="GO:0008233">
    <property type="term" value="F:peptidase activity"/>
    <property type="evidence" value="ECO:0007669"/>
    <property type="project" value="UniProtKB-KW"/>
</dbReference>
<organism evidence="9 10">
    <name type="scientific">Paratissierella segnis</name>
    <dbReference type="NCBI Taxonomy" id="2763679"/>
    <lineage>
        <taxon>Bacteria</taxon>
        <taxon>Bacillati</taxon>
        <taxon>Bacillota</taxon>
        <taxon>Tissierellia</taxon>
        <taxon>Tissierellales</taxon>
        <taxon>Tissierellaceae</taxon>
        <taxon>Paratissierella</taxon>
    </lineage>
</organism>
<feature type="transmembrane region" description="Helical" evidence="8">
    <location>
        <begin position="132"/>
        <end position="150"/>
    </location>
</feature>
<dbReference type="GO" id="GO:0009372">
    <property type="term" value="P:quorum sensing"/>
    <property type="evidence" value="ECO:0007669"/>
    <property type="project" value="UniProtKB-KW"/>
</dbReference>
<accession>A0A926EUW8</accession>
<dbReference type="InterPro" id="IPR006741">
    <property type="entry name" value="AgrB"/>
</dbReference>
<reference evidence="9" key="1">
    <citation type="submission" date="2020-08" db="EMBL/GenBank/DDBJ databases">
        <title>Genome public.</title>
        <authorList>
            <person name="Liu C."/>
            <person name="Sun Q."/>
        </authorList>
    </citation>
    <scope>NUCLEOTIDE SEQUENCE</scope>
    <source>
        <strain evidence="9">BX21</strain>
    </source>
</reference>
<keyword evidence="3" id="KW-0645">Protease</keyword>
<feature type="transmembrane region" description="Helical" evidence="8">
    <location>
        <begin position="156"/>
        <end position="172"/>
    </location>
</feature>
<dbReference type="Pfam" id="PF04647">
    <property type="entry name" value="AgrB"/>
    <property type="match status" value="1"/>
</dbReference>
<sequence>MKNGFVPREDREIYAYGLHLGIIMIINFITFILIGLFFKMVKESLVFMIFYIPLRTYAGGYHAKTPTRCYFLSILMILSVLLAVKTASWTNSMVIGMSLLSGITIFALVPVEDGNKPLSNSQVIRYKKVARMILAIELIGISILLYGGYFNITLPMALSIVTISIMVILGRVRNKLNVIK</sequence>
<evidence type="ECO:0000313" key="10">
    <source>
        <dbReference type="Proteomes" id="UP000601171"/>
    </source>
</evidence>
<dbReference type="GO" id="GO:0006508">
    <property type="term" value="P:proteolysis"/>
    <property type="evidence" value="ECO:0007669"/>
    <property type="project" value="UniProtKB-KW"/>
</dbReference>
<feature type="transmembrane region" description="Helical" evidence="8">
    <location>
        <begin position="93"/>
        <end position="111"/>
    </location>
</feature>